<keyword evidence="3" id="KW-0285">Flavoprotein</keyword>
<proteinExistence type="inferred from homology"/>
<evidence type="ECO:0000256" key="1">
    <source>
        <dbReference type="ARBA" id="ARBA00001917"/>
    </source>
</evidence>
<evidence type="ECO:0000256" key="4">
    <source>
        <dbReference type="ARBA" id="ARBA00022643"/>
    </source>
</evidence>
<comment type="cofactor">
    <cofactor evidence="2">
        <name>[4Fe-4S] cluster</name>
        <dbReference type="ChEBI" id="CHEBI:49883"/>
    </cofactor>
</comment>
<dbReference type="InterPro" id="IPR005025">
    <property type="entry name" value="FMN_Rdtase-like_dom"/>
</dbReference>
<dbReference type="Proteomes" id="UP000319335">
    <property type="component" value="Unassembled WGS sequence"/>
</dbReference>
<dbReference type="GO" id="GO:0016491">
    <property type="term" value="F:oxidoreductase activity"/>
    <property type="evidence" value="ECO:0007669"/>
    <property type="project" value="InterPro"/>
</dbReference>
<protein>
    <submittedName>
        <fullName evidence="7">Flavodoxin family protein</fullName>
    </submittedName>
</protein>
<dbReference type="SUPFAM" id="SSF52218">
    <property type="entry name" value="Flavoproteins"/>
    <property type="match status" value="1"/>
</dbReference>
<dbReference type="InterPro" id="IPR029039">
    <property type="entry name" value="Flavoprotein-like_sf"/>
</dbReference>
<sequence>MKVLAINSSPKMENGNTAMILNPFLEGMKEKGADVDLFYTQKMNVKSCTGEYNCWYKTPGECYIDDDMKLIYPKVPEADVFVFASPLYVDYVNGSMKNVIDRMLPRVEPFMELRDGRCRHLIRGPAKERKMVLVSNCGFWEMENFDPLVIQMEAFCKNASFDYAGALLRPHGILMPGLMEMGMSLDDVFEAAKDAGRQLASEGKMSQETLNIVSRPLIPLDMYLQQINQYNQQQLDLLEK</sequence>
<keyword evidence="4" id="KW-0288">FMN</keyword>
<evidence type="ECO:0000313" key="8">
    <source>
        <dbReference type="Proteomes" id="UP000319335"/>
    </source>
</evidence>
<comment type="cofactor">
    <cofactor evidence="1">
        <name>FMN</name>
        <dbReference type="ChEBI" id="CHEBI:58210"/>
    </cofactor>
</comment>
<reference evidence="7 8" key="1">
    <citation type="submission" date="2019-06" db="EMBL/GenBank/DDBJ databases">
        <title>Draft genome sequence of Methanolobus vulcani B1d.</title>
        <authorList>
            <person name="Creighbaum A.J."/>
            <person name="Ticak T."/>
            <person name="Hariraju D."/>
            <person name="Arivett B.A."/>
            <person name="Ferguson D.J.Jr."/>
        </authorList>
    </citation>
    <scope>NUCLEOTIDE SEQUENCE [LARGE SCALE GENOMIC DNA]</scope>
    <source>
        <strain evidence="7 8">B1d</strain>
    </source>
</reference>
<evidence type="ECO:0000259" key="6">
    <source>
        <dbReference type="Pfam" id="PF03358"/>
    </source>
</evidence>
<evidence type="ECO:0000256" key="3">
    <source>
        <dbReference type="ARBA" id="ARBA00022630"/>
    </source>
</evidence>
<evidence type="ECO:0000256" key="5">
    <source>
        <dbReference type="ARBA" id="ARBA00038292"/>
    </source>
</evidence>
<dbReference type="Pfam" id="PF03358">
    <property type="entry name" value="FMN_red"/>
    <property type="match status" value="1"/>
</dbReference>
<name>A0A7Z8P3K0_9EURY</name>
<dbReference type="AlphaFoldDB" id="A0A7Z8P3K0"/>
<dbReference type="InterPro" id="IPR051796">
    <property type="entry name" value="ISF_SsuE-like"/>
</dbReference>
<dbReference type="RefSeq" id="WP_154808558.1">
    <property type="nucleotide sequence ID" value="NZ_VIAQ01000006.1"/>
</dbReference>
<gene>
    <name evidence="7" type="ORF">FKV42_01990</name>
</gene>
<dbReference type="OrthoDB" id="9059at2157"/>
<organism evidence="7 8">
    <name type="scientific">Methanolobus vulcani</name>
    <dbReference type="NCBI Taxonomy" id="38026"/>
    <lineage>
        <taxon>Archaea</taxon>
        <taxon>Methanobacteriati</taxon>
        <taxon>Methanobacteriota</taxon>
        <taxon>Stenosarchaea group</taxon>
        <taxon>Methanomicrobia</taxon>
        <taxon>Methanosarcinales</taxon>
        <taxon>Methanosarcinaceae</taxon>
        <taxon>Methanolobus</taxon>
    </lineage>
</organism>
<comment type="caution">
    <text evidence="7">The sequence shown here is derived from an EMBL/GenBank/DDBJ whole genome shotgun (WGS) entry which is preliminary data.</text>
</comment>
<dbReference type="PANTHER" id="PTHR43278:SF2">
    <property type="entry name" value="IRON-SULFUR FLAVOPROTEIN"/>
    <property type="match status" value="1"/>
</dbReference>
<comment type="similarity">
    <text evidence="5">Belongs to the SsuE family. Isf subfamily.</text>
</comment>
<keyword evidence="8" id="KW-1185">Reference proteome</keyword>
<feature type="domain" description="NADPH-dependent FMN reductase-like" evidence="6">
    <location>
        <begin position="1"/>
        <end position="103"/>
    </location>
</feature>
<dbReference type="PANTHER" id="PTHR43278">
    <property type="entry name" value="NAD(P)H-DEPENDENT FMN-CONTAINING OXIDOREDUCTASE YWQN-RELATED"/>
    <property type="match status" value="1"/>
</dbReference>
<dbReference type="EMBL" id="VIAQ01000006">
    <property type="protein sequence ID" value="TQD28452.1"/>
    <property type="molecule type" value="Genomic_DNA"/>
</dbReference>
<evidence type="ECO:0000256" key="2">
    <source>
        <dbReference type="ARBA" id="ARBA00001966"/>
    </source>
</evidence>
<dbReference type="Gene3D" id="3.40.50.360">
    <property type="match status" value="1"/>
</dbReference>
<accession>A0A7Z8P3K0</accession>
<evidence type="ECO:0000313" key="7">
    <source>
        <dbReference type="EMBL" id="TQD28452.1"/>
    </source>
</evidence>